<dbReference type="GO" id="GO:0009295">
    <property type="term" value="C:nucleoid"/>
    <property type="evidence" value="ECO:0007669"/>
    <property type="project" value="UniProtKB-SubCell"/>
</dbReference>
<dbReference type="GO" id="GO:0000976">
    <property type="term" value="F:transcription cis-regulatory region binding"/>
    <property type="evidence" value="ECO:0007669"/>
    <property type="project" value="TreeGrafter"/>
</dbReference>
<dbReference type="InterPro" id="IPR035644">
    <property type="entry name" value="MraZ_C"/>
</dbReference>
<evidence type="ECO:0000256" key="1">
    <source>
        <dbReference type="ARBA" id="ARBA00013860"/>
    </source>
</evidence>
<dbReference type="OrthoDB" id="9807753at2"/>
<keyword evidence="2 7" id="KW-0963">Cytoplasm</keyword>
<dbReference type="NCBIfam" id="TIGR00242">
    <property type="entry name" value="division/cell wall cluster transcriptional repressor MraZ"/>
    <property type="match status" value="1"/>
</dbReference>
<comment type="subunit">
    <text evidence="7">Forms oligomers.</text>
</comment>
<evidence type="ECO:0000256" key="6">
    <source>
        <dbReference type="ARBA" id="ARBA00023163"/>
    </source>
</evidence>
<evidence type="ECO:0000256" key="2">
    <source>
        <dbReference type="ARBA" id="ARBA00022490"/>
    </source>
</evidence>
<dbReference type="InterPro" id="IPR037914">
    <property type="entry name" value="SpoVT-AbrB_sf"/>
</dbReference>
<dbReference type="FunFam" id="3.40.1550.20:FF:000002">
    <property type="entry name" value="Transcriptional regulator MraZ"/>
    <property type="match status" value="1"/>
</dbReference>
<keyword evidence="5 7" id="KW-0238">DNA-binding</keyword>
<feature type="domain" description="SpoVT-AbrB" evidence="8">
    <location>
        <begin position="76"/>
        <end position="119"/>
    </location>
</feature>
<dbReference type="InterPro" id="IPR003444">
    <property type="entry name" value="MraZ"/>
</dbReference>
<dbReference type="PANTHER" id="PTHR34701:SF1">
    <property type="entry name" value="TRANSCRIPTIONAL REGULATOR MRAZ"/>
    <property type="match status" value="1"/>
</dbReference>
<keyword evidence="10" id="KW-1185">Reference proteome</keyword>
<reference evidence="9 10" key="1">
    <citation type="journal article" date="2019" name="Front. Microbiol.">
        <title>Thermoanaerosceptrum fracticalcis gen. nov. sp. nov., a Novel Fumarate-Fermenting Microorganism From a Deep Fractured Carbonate Aquifer of the US Great Basin.</title>
        <authorList>
            <person name="Hamilton-Brehm S.D."/>
            <person name="Stewart L.E."/>
            <person name="Zavarin M."/>
            <person name="Caldwell M."/>
            <person name="Lawson P.A."/>
            <person name="Onstott T.C."/>
            <person name="Grzymski J."/>
            <person name="Neveux I."/>
            <person name="Lollar B.S."/>
            <person name="Russell C.E."/>
            <person name="Moser D.P."/>
        </authorList>
    </citation>
    <scope>NUCLEOTIDE SEQUENCE [LARGE SCALE GENOMIC DNA]</scope>
    <source>
        <strain evidence="9 10">DRI-13</strain>
    </source>
</reference>
<comment type="similarity">
    <text evidence="7">Belongs to the MraZ family.</text>
</comment>
<dbReference type="EMBL" id="CP045798">
    <property type="protein sequence ID" value="QNB45245.1"/>
    <property type="molecule type" value="Genomic_DNA"/>
</dbReference>
<name>A0A7G6DZJ1_THEFR</name>
<dbReference type="AlphaFoldDB" id="A0A7G6DZJ1"/>
<dbReference type="InterPro" id="IPR007159">
    <property type="entry name" value="SpoVT-AbrB_dom"/>
</dbReference>
<dbReference type="Gene3D" id="3.40.1550.20">
    <property type="entry name" value="Transcriptional regulator MraZ domain"/>
    <property type="match status" value="1"/>
</dbReference>
<dbReference type="PANTHER" id="PTHR34701">
    <property type="entry name" value="TRANSCRIPTIONAL REGULATOR MRAZ"/>
    <property type="match status" value="1"/>
</dbReference>
<dbReference type="PROSITE" id="PS51740">
    <property type="entry name" value="SPOVT_ABRB"/>
    <property type="match status" value="2"/>
</dbReference>
<dbReference type="RefSeq" id="WP_034422727.1">
    <property type="nucleotide sequence ID" value="NZ_CP045798.1"/>
</dbReference>
<dbReference type="InterPro" id="IPR035642">
    <property type="entry name" value="MraZ_N"/>
</dbReference>
<evidence type="ECO:0000256" key="7">
    <source>
        <dbReference type="HAMAP-Rule" id="MF_01008"/>
    </source>
</evidence>
<dbReference type="KEGG" id="tfr:BR63_02290"/>
<dbReference type="InterPro" id="IPR020603">
    <property type="entry name" value="MraZ_dom"/>
</dbReference>
<dbReference type="SUPFAM" id="SSF89447">
    <property type="entry name" value="AbrB/MazE/MraZ-like"/>
    <property type="match status" value="1"/>
</dbReference>
<dbReference type="InterPro" id="IPR038619">
    <property type="entry name" value="MraZ_sf"/>
</dbReference>
<comment type="subcellular location">
    <subcellularLocation>
        <location evidence="7">Cytoplasm</location>
        <location evidence="7">Nucleoid</location>
    </subcellularLocation>
</comment>
<evidence type="ECO:0000313" key="10">
    <source>
        <dbReference type="Proteomes" id="UP000515847"/>
    </source>
</evidence>
<evidence type="ECO:0000313" key="9">
    <source>
        <dbReference type="EMBL" id="QNB45245.1"/>
    </source>
</evidence>
<keyword evidence="4 7" id="KW-0805">Transcription regulation</keyword>
<keyword evidence="6 7" id="KW-0804">Transcription</keyword>
<evidence type="ECO:0000256" key="5">
    <source>
        <dbReference type="ARBA" id="ARBA00023125"/>
    </source>
</evidence>
<evidence type="ECO:0000256" key="3">
    <source>
        <dbReference type="ARBA" id="ARBA00022737"/>
    </source>
</evidence>
<feature type="domain" description="SpoVT-AbrB" evidence="8">
    <location>
        <begin position="5"/>
        <end position="47"/>
    </location>
</feature>
<proteinExistence type="inferred from homology"/>
<dbReference type="Pfam" id="PF02381">
    <property type="entry name" value="MraZ"/>
    <property type="match status" value="2"/>
</dbReference>
<dbReference type="Proteomes" id="UP000515847">
    <property type="component" value="Chromosome"/>
</dbReference>
<evidence type="ECO:0000256" key="4">
    <source>
        <dbReference type="ARBA" id="ARBA00023015"/>
    </source>
</evidence>
<accession>A0A7G6DZJ1</accession>
<dbReference type="GO" id="GO:0003700">
    <property type="term" value="F:DNA-binding transcription factor activity"/>
    <property type="evidence" value="ECO:0007669"/>
    <property type="project" value="UniProtKB-UniRule"/>
</dbReference>
<sequence length="145" mass="16587">MFTGEYQHSIDEKGRLIMPAKLREALGDRFMTTKGLDGCLFVYPLTEWKLLEEKLKNLPFTNKDARAFARFFFAGATECEVDKQGRVLISANLREYAGLNKDVVIIGVGTRLEIWSKEAWEGYSSETEKSYEELAEKMVDLDLGF</sequence>
<protein>
    <recommendedName>
        <fullName evidence="1 7">Transcriptional regulator MraZ</fullName>
    </recommendedName>
</protein>
<evidence type="ECO:0000259" key="8">
    <source>
        <dbReference type="PROSITE" id="PS51740"/>
    </source>
</evidence>
<gene>
    <name evidence="7 9" type="primary">mraZ</name>
    <name evidence="9" type="ORF">BR63_02290</name>
</gene>
<organism evidence="9 10">
    <name type="scientific">Thermanaerosceptrum fracticalcis</name>
    <dbReference type="NCBI Taxonomy" id="1712410"/>
    <lineage>
        <taxon>Bacteria</taxon>
        <taxon>Bacillati</taxon>
        <taxon>Bacillota</taxon>
        <taxon>Clostridia</taxon>
        <taxon>Eubacteriales</taxon>
        <taxon>Peptococcaceae</taxon>
        <taxon>Thermanaerosceptrum</taxon>
    </lineage>
</organism>
<dbReference type="CDD" id="cd16320">
    <property type="entry name" value="MraZ_N"/>
    <property type="match status" value="1"/>
</dbReference>
<dbReference type="HAMAP" id="MF_01008">
    <property type="entry name" value="MraZ"/>
    <property type="match status" value="1"/>
</dbReference>
<keyword evidence="3" id="KW-0677">Repeat</keyword>
<dbReference type="GO" id="GO:0005737">
    <property type="term" value="C:cytoplasm"/>
    <property type="evidence" value="ECO:0007669"/>
    <property type="project" value="UniProtKB-UniRule"/>
</dbReference>
<dbReference type="CDD" id="cd16321">
    <property type="entry name" value="MraZ_C"/>
    <property type="match status" value="1"/>
</dbReference>
<dbReference type="GO" id="GO:2000143">
    <property type="term" value="P:negative regulation of DNA-templated transcription initiation"/>
    <property type="evidence" value="ECO:0007669"/>
    <property type="project" value="TreeGrafter"/>
</dbReference>